<dbReference type="Proteomes" id="UP001303046">
    <property type="component" value="Unassembled WGS sequence"/>
</dbReference>
<dbReference type="EMBL" id="JAVFWL010000005">
    <property type="protein sequence ID" value="KAK6754675.1"/>
    <property type="molecule type" value="Genomic_DNA"/>
</dbReference>
<accession>A0ABR1DWC0</accession>
<keyword evidence="2" id="KW-1185">Reference proteome</keyword>
<protein>
    <submittedName>
        <fullName evidence="1">Uncharacterized protein</fullName>
    </submittedName>
</protein>
<gene>
    <name evidence="1" type="primary">Necator_chrV.g18369</name>
    <name evidence="1" type="ORF">RB195_013578</name>
</gene>
<sequence length="143" mass="15746">MASAPRTFVGVVDVEDPFSVSTDNAVQPVESAASGEQLSADVQTSVAIAVAQCMWEPLTELFHHSERSQSIAHGGQRTAKTGSKIPHTFIWMLLRQILQSVELYCSWSTRARLTFEFLVSGFEALEPGAHKPLRKGFSAEYFT</sequence>
<name>A0ABR1DWC0_NECAM</name>
<evidence type="ECO:0000313" key="2">
    <source>
        <dbReference type="Proteomes" id="UP001303046"/>
    </source>
</evidence>
<organism evidence="1 2">
    <name type="scientific">Necator americanus</name>
    <name type="common">Human hookworm</name>
    <dbReference type="NCBI Taxonomy" id="51031"/>
    <lineage>
        <taxon>Eukaryota</taxon>
        <taxon>Metazoa</taxon>
        <taxon>Ecdysozoa</taxon>
        <taxon>Nematoda</taxon>
        <taxon>Chromadorea</taxon>
        <taxon>Rhabditida</taxon>
        <taxon>Rhabditina</taxon>
        <taxon>Rhabditomorpha</taxon>
        <taxon>Strongyloidea</taxon>
        <taxon>Ancylostomatidae</taxon>
        <taxon>Bunostominae</taxon>
        <taxon>Necator</taxon>
    </lineage>
</organism>
<comment type="caution">
    <text evidence="1">The sequence shown here is derived from an EMBL/GenBank/DDBJ whole genome shotgun (WGS) entry which is preliminary data.</text>
</comment>
<proteinExistence type="predicted"/>
<evidence type="ECO:0000313" key="1">
    <source>
        <dbReference type="EMBL" id="KAK6754675.1"/>
    </source>
</evidence>
<reference evidence="1 2" key="1">
    <citation type="submission" date="2023-08" db="EMBL/GenBank/DDBJ databases">
        <title>A Necator americanus chromosomal reference genome.</title>
        <authorList>
            <person name="Ilik V."/>
            <person name="Petrzelkova K.J."/>
            <person name="Pardy F."/>
            <person name="Fuh T."/>
            <person name="Niatou-Singa F.S."/>
            <person name="Gouil Q."/>
            <person name="Baker L."/>
            <person name="Ritchie M.E."/>
            <person name="Jex A.R."/>
            <person name="Gazzola D."/>
            <person name="Li H."/>
            <person name="Toshio Fujiwara R."/>
            <person name="Zhan B."/>
            <person name="Aroian R.V."/>
            <person name="Pafco B."/>
            <person name="Schwarz E.M."/>
        </authorList>
    </citation>
    <scope>NUCLEOTIDE SEQUENCE [LARGE SCALE GENOMIC DNA]</scope>
    <source>
        <strain evidence="1 2">Aroian</strain>
        <tissue evidence="1">Whole animal</tissue>
    </source>
</reference>